<dbReference type="Proteomes" id="UP000247555">
    <property type="component" value="Unassembled WGS sequence"/>
</dbReference>
<dbReference type="EMBL" id="QJKI01000007">
    <property type="protein sequence ID" value="PXX79303.1"/>
    <property type="molecule type" value="Genomic_DNA"/>
</dbReference>
<keyword evidence="2" id="KW-1185">Reference proteome</keyword>
<protein>
    <submittedName>
        <fullName evidence="1">Uncharacterized protein</fullName>
    </submittedName>
</protein>
<gene>
    <name evidence="1" type="ORF">DFR34_10755</name>
</gene>
<reference evidence="1 2" key="1">
    <citation type="submission" date="2018-05" db="EMBL/GenBank/DDBJ databases">
        <title>Genomic Encyclopedia of Type Strains, Phase IV (KMG-IV): sequencing the most valuable type-strain genomes for metagenomic binning, comparative biology and taxonomic classification.</title>
        <authorList>
            <person name="Goeker M."/>
        </authorList>
    </citation>
    <scope>NUCLEOTIDE SEQUENCE [LARGE SCALE GENOMIC DNA]</scope>
    <source>
        <strain evidence="1 2">DSM 29661</strain>
    </source>
</reference>
<evidence type="ECO:0000313" key="2">
    <source>
        <dbReference type="Proteomes" id="UP000247555"/>
    </source>
</evidence>
<sequence length="184" mass="21574">MIAFSSDFSAQPVLTDQPDLTQVNEHGPLSWLSPPAAPSTPERLWLLRDGEWLNCQVVGERLKAVLRTERHYLCITESGDFESWLTLSLLDGQYHLLERVVLFNCLLLEQDMLELEQPDSLLLHGQVNTWRIQLFAQWRRRWPLWSDPYAYFSGPVPYGIMWRTSRRWWQRHLGVSKKPAKRSG</sequence>
<organism evidence="1 2">
    <name type="scientific">Rivihabitans pingtungensis</name>
    <dbReference type="NCBI Taxonomy" id="1054498"/>
    <lineage>
        <taxon>Bacteria</taxon>
        <taxon>Pseudomonadati</taxon>
        <taxon>Pseudomonadota</taxon>
        <taxon>Betaproteobacteria</taxon>
        <taxon>Neisseriales</taxon>
        <taxon>Aquaspirillaceae</taxon>
        <taxon>Rivihabitans</taxon>
    </lineage>
</organism>
<dbReference type="RefSeq" id="WP_110390505.1">
    <property type="nucleotide sequence ID" value="NZ_QJKI01000007.1"/>
</dbReference>
<accession>A0A318L196</accession>
<comment type="caution">
    <text evidence="1">The sequence shown here is derived from an EMBL/GenBank/DDBJ whole genome shotgun (WGS) entry which is preliminary data.</text>
</comment>
<evidence type="ECO:0000313" key="1">
    <source>
        <dbReference type="EMBL" id="PXX79303.1"/>
    </source>
</evidence>
<dbReference type="AlphaFoldDB" id="A0A318L196"/>
<proteinExistence type="predicted"/>
<name>A0A318L196_9NEIS</name>